<dbReference type="InterPro" id="IPR018764">
    <property type="entry name" value="RskA_C"/>
</dbReference>
<evidence type="ECO:0000256" key="2">
    <source>
        <dbReference type="ARBA" id="ARBA00022475"/>
    </source>
</evidence>
<evidence type="ECO:0000256" key="3">
    <source>
        <dbReference type="ARBA" id="ARBA00022692"/>
    </source>
</evidence>
<keyword evidence="3 10" id="KW-0812">Transmembrane</keyword>
<dbReference type="GO" id="GO:0016989">
    <property type="term" value="F:sigma factor antagonist activity"/>
    <property type="evidence" value="ECO:0007669"/>
    <property type="project" value="TreeGrafter"/>
</dbReference>
<dbReference type="Proteomes" id="UP000252586">
    <property type="component" value="Unassembled WGS sequence"/>
</dbReference>
<feature type="transmembrane region" description="Helical" evidence="10">
    <location>
        <begin position="101"/>
        <end position="120"/>
    </location>
</feature>
<gene>
    <name evidence="13" type="ORF">DFR74_102626</name>
</gene>
<dbReference type="InterPro" id="IPR053877">
    <property type="entry name" value="RskA_N"/>
</dbReference>
<evidence type="ECO:0000259" key="12">
    <source>
        <dbReference type="Pfam" id="PF22618"/>
    </source>
</evidence>
<keyword evidence="2" id="KW-1003">Cell membrane</keyword>
<dbReference type="EMBL" id="QNRE01000002">
    <property type="protein sequence ID" value="RBO94203.1"/>
    <property type="molecule type" value="Genomic_DNA"/>
</dbReference>
<sequence length="243" mass="25164">MPDIHSHDELLDLAYPYALDALPDADRRAVEHLLERADEETAAAFRATVRDLRETLASITMVDAVPAPPNVEAALLRALDEQAEADEEDVAPARRPPALRWLAAAAAVLVAVAVGVGIALSRIESTEPGTLTAAEVIAQDDVEADIAPVTGGGTLTVNSSRALGAATVAFDAVATAPEGRTYQVWLIPADGTPRSAAVLDALPSADDPLVMPVEDARTLAVSVEPAGGSPQPTSDPVVAVTFD</sequence>
<evidence type="ECO:0000256" key="5">
    <source>
        <dbReference type="ARBA" id="ARBA00023015"/>
    </source>
</evidence>
<dbReference type="InterPro" id="IPR041916">
    <property type="entry name" value="Anti_sigma_zinc_sf"/>
</dbReference>
<evidence type="ECO:0000259" key="11">
    <source>
        <dbReference type="Pfam" id="PF10099"/>
    </source>
</evidence>
<accession>A0A366DVU1</accession>
<dbReference type="GO" id="GO:0006417">
    <property type="term" value="P:regulation of translation"/>
    <property type="evidence" value="ECO:0007669"/>
    <property type="project" value="TreeGrafter"/>
</dbReference>
<keyword evidence="7" id="KW-0804">Transcription</keyword>
<comment type="subcellular location">
    <subcellularLocation>
        <location evidence="1">Cell membrane</location>
        <topology evidence="1">Single-pass membrane protein</topology>
    </subcellularLocation>
</comment>
<keyword evidence="5" id="KW-0805">Transcription regulation</keyword>
<evidence type="ECO:0000256" key="8">
    <source>
        <dbReference type="ARBA" id="ARBA00029829"/>
    </source>
</evidence>
<dbReference type="RefSeq" id="WP_067514538.1">
    <property type="nucleotide sequence ID" value="NZ_CP107943.1"/>
</dbReference>
<evidence type="ECO:0000256" key="10">
    <source>
        <dbReference type="SAM" id="Phobius"/>
    </source>
</evidence>
<keyword evidence="4 10" id="KW-1133">Transmembrane helix</keyword>
<dbReference type="Pfam" id="PF22618">
    <property type="entry name" value="RskA_N"/>
    <property type="match status" value="1"/>
</dbReference>
<keyword evidence="6 10" id="KW-0472">Membrane</keyword>
<name>A0A366DVU1_9NOCA</name>
<evidence type="ECO:0000256" key="6">
    <source>
        <dbReference type="ARBA" id="ARBA00023136"/>
    </source>
</evidence>
<keyword evidence="14" id="KW-1185">Reference proteome</keyword>
<dbReference type="PANTHER" id="PTHR37461:SF1">
    <property type="entry name" value="ANTI-SIGMA-K FACTOR RSKA"/>
    <property type="match status" value="1"/>
</dbReference>
<evidence type="ECO:0000256" key="9">
    <source>
        <dbReference type="ARBA" id="ARBA00030803"/>
    </source>
</evidence>
<evidence type="ECO:0000256" key="7">
    <source>
        <dbReference type="ARBA" id="ARBA00023163"/>
    </source>
</evidence>
<evidence type="ECO:0000256" key="1">
    <source>
        <dbReference type="ARBA" id="ARBA00004162"/>
    </source>
</evidence>
<proteinExistence type="predicted"/>
<evidence type="ECO:0000256" key="4">
    <source>
        <dbReference type="ARBA" id="ARBA00022989"/>
    </source>
</evidence>
<evidence type="ECO:0000313" key="14">
    <source>
        <dbReference type="Proteomes" id="UP000252586"/>
    </source>
</evidence>
<dbReference type="OrthoDB" id="153510at2"/>
<comment type="caution">
    <text evidence="13">The sequence shown here is derived from an EMBL/GenBank/DDBJ whole genome shotgun (WGS) entry which is preliminary data.</text>
</comment>
<reference evidence="13 14" key="1">
    <citation type="submission" date="2018-06" db="EMBL/GenBank/DDBJ databases">
        <title>Genomic Encyclopedia of Type Strains, Phase IV (KMG-IV): sequencing the most valuable type-strain genomes for metagenomic binning, comparative biology and taxonomic classification.</title>
        <authorList>
            <person name="Goeker M."/>
        </authorList>
    </citation>
    <scope>NUCLEOTIDE SEQUENCE [LARGE SCALE GENOMIC DNA]</scope>
    <source>
        <strain evidence="13 14">DSM 44599</strain>
    </source>
</reference>
<dbReference type="InterPro" id="IPR051474">
    <property type="entry name" value="Anti-sigma-K/W_factor"/>
</dbReference>
<dbReference type="Gene3D" id="1.10.10.1320">
    <property type="entry name" value="Anti-sigma factor, zinc-finger domain"/>
    <property type="match status" value="1"/>
</dbReference>
<dbReference type="GO" id="GO:0005886">
    <property type="term" value="C:plasma membrane"/>
    <property type="evidence" value="ECO:0007669"/>
    <property type="project" value="UniProtKB-SubCell"/>
</dbReference>
<feature type="domain" description="Anti-sigma-K factor RskA N-terminal" evidence="12">
    <location>
        <begin position="10"/>
        <end position="57"/>
    </location>
</feature>
<feature type="domain" description="Anti-sigma K factor RskA C-terminal" evidence="11">
    <location>
        <begin position="102"/>
        <end position="237"/>
    </location>
</feature>
<organism evidence="13 14">
    <name type="scientific">Nocardia puris</name>
    <dbReference type="NCBI Taxonomy" id="208602"/>
    <lineage>
        <taxon>Bacteria</taxon>
        <taxon>Bacillati</taxon>
        <taxon>Actinomycetota</taxon>
        <taxon>Actinomycetes</taxon>
        <taxon>Mycobacteriales</taxon>
        <taxon>Nocardiaceae</taxon>
        <taxon>Nocardia</taxon>
    </lineage>
</organism>
<dbReference type="AlphaFoldDB" id="A0A366DVU1"/>
<dbReference type="PANTHER" id="PTHR37461">
    <property type="entry name" value="ANTI-SIGMA-K FACTOR RSKA"/>
    <property type="match status" value="1"/>
</dbReference>
<dbReference type="Pfam" id="PF10099">
    <property type="entry name" value="RskA_C"/>
    <property type="match status" value="1"/>
</dbReference>
<evidence type="ECO:0000313" key="13">
    <source>
        <dbReference type="EMBL" id="RBO94203.1"/>
    </source>
</evidence>
<dbReference type="STRING" id="1210090.GCA_001613185_06937"/>
<protein>
    <recommendedName>
        <fullName evidence="9">Regulator of SigK</fullName>
    </recommendedName>
    <alternativeName>
        <fullName evidence="8">Sigma-K anti-sigma factor RskA</fullName>
    </alternativeName>
</protein>